<evidence type="ECO:0000313" key="5">
    <source>
        <dbReference type="WBParaSite" id="Hba_21041"/>
    </source>
</evidence>
<dbReference type="GO" id="GO:0046975">
    <property type="term" value="F:histone H3K36 methyltransferase activity"/>
    <property type="evidence" value="ECO:0007669"/>
    <property type="project" value="TreeGrafter"/>
</dbReference>
<keyword evidence="2" id="KW-1133">Transmembrane helix</keyword>
<dbReference type="GO" id="GO:0044774">
    <property type="term" value="P:mitotic DNA integrity checkpoint signaling"/>
    <property type="evidence" value="ECO:0007669"/>
    <property type="project" value="TreeGrafter"/>
</dbReference>
<dbReference type="Proteomes" id="UP000095283">
    <property type="component" value="Unplaced"/>
</dbReference>
<feature type="transmembrane region" description="Helical" evidence="2">
    <location>
        <begin position="271"/>
        <end position="299"/>
    </location>
</feature>
<evidence type="ECO:0000313" key="4">
    <source>
        <dbReference type="Proteomes" id="UP000095283"/>
    </source>
</evidence>
<dbReference type="GO" id="GO:0003697">
    <property type="term" value="F:single-stranded DNA binding"/>
    <property type="evidence" value="ECO:0007669"/>
    <property type="project" value="TreeGrafter"/>
</dbReference>
<dbReference type="Pfam" id="PF17906">
    <property type="entry name" value="HTH_48"/>
    <property type="match status" value="1"/>
</dbReference>
<dbReference type="InterPro" id="IPR038050">
    <property type="entry name" value="Neuro_actylchol_rec"/>
</dbReference>
<proteinExistence type="predicted"/>
<dbReference type="GO" id="GO:0005230">
    <property type="term" value="F:extracellular ligand-gated monoatomic ion channel activity"/>
    <property type="evidence" value="ECO:0007669"/>
    <property type="project" value="InterPro"/>
</dbReference>
<dbReference type="Gene3D" id="1.10.10.1450">
    <property type="match status" value="1"/>
</dbReference>
<dbReference type="GO" id="GO:0015074">
    <property type="term" value="P:DNA integration"/>
    <property type="evidence" value="ECO:0007669"/>
    <property type="project" value="TreeGrafter"/>
</dbReference>
<dbReference type="GO" id="GO:0000729">
    <property type="term" value="P:DNA double-strand break processing"/>
    <property type="evidence" value="ECO:0007669"/>
    <property type="project" value="TreeGrafter"/>
</dbReference>
<dbReference type="GO" id="GO:0005634">
    <property type="term" value="C:nucleus"/>
    <property type="evidence" value="ECO:0007669"/>
    <property type="project" value="TreeGrafter"/>
</dbReference>
<dbReference type="SUPFAM" id="SSF90112">
    <property type="entry name" value="Neurotransmitter-gated ion-channel transmembrane pore"/>
    <property type="match status" value="1"/>
</dbReference>
<dbReference type="GO" id="GO:0044547">
    <property type="term" value="F:DNA topoisomerase binding"/>
    <property type="evidence" value="ECO:0007669"/>
    <property type="project" value="TreeGrafter"/>
</dbReference>
<reference evidence="5" key="1">
    <citation type="submission" date="2016-11" db="UniProtKB">
        <authorList>
            <consortium name="WormBaseParasite"/>
        </authorList>
    </citation>
    <scope>IDENTIFICATION</scope>
</reference>
<dbReference type="InterPro" id="IPR041426">
    <property type="entry name" value="Mos1_HTH"/>
</dbReference>
<dbReference type="WBParaSite" id="Hba_21041">
    <property type="protein sequence ID" value="Hba_21041"/>
    <property type="gene ID" value="Hba_21041"/>
</dbReference>
<dbReference type="InterPro" id="IPR052709">
    <property type="entry name" value="Transposase-MT_Hybrid"/>
</dbReference>
<dbReference type="GO" id="GO:0042800">
    <property type="term" value="F:histone H3K4 methyltransferase activity"/>
    <property type="evidence" value="ECO:0007669"/>
    <property type="project" value="TreeGrafter"/>
</dbReference>
<dbReference type="GO" id="GO:0006303">
    <property type="term" value="P:double-strand break repair via nonhomologous end joining"/>
    <property type="evidence" value="ECO:0007669"/>
    <property type="project" value="TreeGrafter"/>
</dbReference>
<dbReference type="AlphaFoldDB" id="A0A1I7XU44"/>
<organism evidence="4 5">
    <name type="scientific">Heterorhabditis bacteriophora</name>
    <name type="common">Entomopathogenic nematode worm</name>
    <dbReference type="NCBI Taxonomy" id="37862"/>
    <lineage>
        <taxon>Eukaryota</taxon>
        <taxon>Metazoa</taxon>
        <taxon>Ecdysozoa</taxon>
        <taxon>Nematoda</taxon>
        <taxon>Chromadorea</taxon>
        <taxon>Rhabditida</taxon>
        <taxon>Rhabditina</taxon>
        <taxon>Rhabditomorpha</taxon>
        <taxon>Strongyloidea</taxon>
        <taxon>Heterorhabditidae</taxon>
        <taxon>Heterorhabditis</taxon>
    </lineage>
</organism>
<evidence type="ECO:0000256" key="2">
    <source>
        <dbReference type="SAM" id="Phobius"/>
    </source>
</evidence>
<accession>A0A1I7XU44</accession>
<dbReference type="PANTHER" id="PTHR46060">
    <property type="entry name" value="MARINER MOS1 TRANSPOSASE-LIKE PROTEIN"/>
    <property type="match status" value="1"/>
</dbReference>
<dbReference type="InterPro" id="IPR036734">
    <property type="entry name" value="Neur_chan_lig-bd_sf"/>
</dbReference>
<dbReference type="CDD" id="cd19051">
    <property type="entry name" value="LGIC_TM_cation"/>
    <property type="match status" value="1"/>
</dbReference>
<dbReference type="Gene3D" id="1.20.58.390">
    <property type="entry name" value="Neurotransmitter-gated ion-channel transmembrane domain"/>
    <property type="match status" value="1"/>
</dbReference>
<name>A0A1I7XU44_HETBA</name>
<dbReference type="InterPro" id="IPR036719">
    <property type="entry name" value="Neuro-gated_channel_TM_sf"/>
</dbReference>
<protein>
    <submittedName>
        <fullName evidence="5">HTH_48 domain-containing protein</fullName>
    </submittedName>
</protein>
<keyword evidence="2" id="KW-0812">Transmembrane</keyword>
<dbReference type="GO" id="GO:0000793">
    <property type="term" value="C:condensed chromosome"/>
    <property type="evidence" value="ECO:0007669"/>
    <property type="project" value="TreeGrafter"/>
</dbReference>
<evidence type="ECO:0000259" key="3">
    <source>
        <dbReference type="Pfam" id="PF17906"/>
    </source>
</evidence>
<keyword evidence="4" id="KW-1185">Reference proteome</keyword>
<dbReference type="GO" id="GO:0035861">
    <property type="term" value="C:site of double-strand break"/>
    <property type="evidence" value="ECO:0007669"/>
    <property type="project" value="TreeGrafter"/>
</dbReference>
<dbReference type="PANTHER" id="PTHR46060:SF2">
    <property type="entry name" value="HISTONE-LYSINE N-METHYLTRANSFERASE SETMAR"/>
    <property type="match status" value="1"/>
</dbReference>
<feature type="domain" description="Mos1 transposase HTH" evidence="3">
    <location>
        <begin position="19"/>
        <end position="68"/>
    </location>
</feature>
<dbReference type="GO" id="GO:0000014">
    <property type="term" value="F:single-stranded DNA endodeoxyribonuclease activity"/>
    <property type="evidence" value="ECO:0007669"/>
    <property type="project" value="TreeGrafter"/>
</dbReference>
<sequence length="448" mass="50919">MDVGVCILLILDYQIKNGKKLIRAILLYEFKVGCTIAETARNVNQVFGQAIVNKRTSKHYFRRFCNGDDSLEDEEGRGRPLVIDDNQLRVIIKAHSCKATPEVTEELNVQHSTVVRHLHQIEKSKKPDKWVPYEPNENQKKSSLRSLLYAYYATKTIHFLIASCHVAKNEFHTTTDEVRCSSWTKMKPQTTSINRSCIKGKMVTYKYACCPEPWVILQASLVIQRKPLYYIVNLIIPTSIITIVSITGFFTPASTDDDRTEKINLGALFRFIPHFTLPLTFCFLGITTLLAMSILMLMVSDQMPTTSEFVPLIGRRQYGRNPPAYVRYYFFVVVPPFIYLNVPPVLAKLWSELDDDPVNTWKRRKLETPLKPGTVLREPLATSPGQSTLRIPRPGLERFNSIQMIDVSVPSSPSPVSRQSRTPSVAPQIRPTLWEGTMSALAGQKLIV</sequence>
<feature type="transmembrane region" description="Helical" evidence="2">
    <location>
        <begin position="325"/>
        <end position="342"/>
    </location>
</feature>
<evidence type="ECO:0000256" key="1">
    <source>
        <dbReference type="ARBA" id="ARBA00004141"/>
    </source>
</evidence>
<feature type="transmembrane region" description="Helical" evidence="2">
    <location>
        <begin position="228"/>
        <end position="251"/>
    </location>
</feature>
<dbReference type="GO" id="GO:0016020">
    <property type="term" value="C:membrane"/>
    <property type="evidence" value="ECO:0007669"/>
    <property type="project" value="UniProtKB-SubCell"/>
</dbReference>
<dbReference type="Gene3D" id="2.70.170.10">
    <property type="entry name" value="Neurotransmitter-gated ion-channel ligand-binding domain"/>
    <property type="match status" value="1"/>
</dbReference>
<comment type="subcellular location">
    <subcellularLocation>
        <location evidence="1">Membrane</location>
        <topology evidence="1">Multi-pass membrane protein</topology>
    </subcellularLocation>
</comment>
<keyword evidence="2" id="KW-0472">Membrane</keyword>
<dbReference type="GO" id="GO:0031297">
    <property type="term" value="P:replication fork processing"/>
    <property type="evidence" value="ECO:0007669"/>
    <property type="project" value="TreeGrafter"/>
</dbReference>
<dbReference type="GO" id="GO:0003690">
    <property type="term" value="F:double-stranded DNA binding"/>
    <property type="evidence" value="ECO:0007669"/>
    <property type="project" value="TreeGrafter"/>
</dbReference>